<dbReference type="PANTHER" id="PTHR13847">
    <property type="entry name" value="SARCOSINE DEHYDROGENASE-RELATED"/>
    <property type="match status" value="1"/>
</dbReference>
<sequence length="368" mass="41387">MQRVTIVGGGVIGLSIARHLSNASYAISIIDRSTPRMNASYAAGGMLGAQNEFFEDTPLYRLAMKSRTLMPHVAQQLHHDTGIDIEFQCHGLIKMATELKQIPNIHKQYAFLKQDDHDIQWFHTQDLRQMFPHLNPNTTAAFKIQDDGQIHANLYTQALTKAILTQKNVRYHAHTEVTHLKRHLDGYTVQTSQGDLKTDILVIAAGAWSGKLFSHLNVSLNTRPVKGDVKLVETDAPILKTTLFNTNGCYIVPKRHNRYLIGATSEWDNWSTVNNENNLKWLDDKSQEMLPQLRHHRTIKTWTGIRPITHHEIPIMGSLSPNLFVATGHYRNGILLSPIVGTLLAGAIQGDTHAVQTLQPFTPNVQQN</sequence>
<evidence type="ECO:0000256" key="2">
    <source>
        <dbReference type="ARBA" id="ARBA00022977"/>
    </source>
</evidence>
<name>A0A418JL20_STAHY</name>
<dbReference type="GO" id="GO:0009229">
    <property type="term" value="P:thiamine diphosphate biosynthetic process"/>
    <property type="evidence" value="ECO:0007669"/>
    <property type="project" value="UniProtKB-UniPathway"/>
</dbReference>
<dbReference type="InterPro" id="IPR006076">
    <property type="entry name" value="FAD-dep_OxRdtase"/>
</dbReference>
<dbReference type="Gene3D" id="3.50.50.60">
    <property type="entry name" value="FAD/NAD(P)-binding domain"/>
    <property type="match status" value="1"/>
</dbReference>
<dbReference type="AlphaFoldDB" id="A0A418JL20"/>
<dbReference type="GO" id="GO:0005737">
    <property type="term" value="C:cytoplasm"/>
    <property type="evidence" value="ECO:0007669"/>
    <property type="project" value="TreeGrafter"/>
</dbReference>
<gene>
    <name evidence="7" type="primary">thiO</name>
    <name evidence="7" type="ORF">BUZ57_03185</name>
</gene>
<keyword evidence="3 7" id="KW-0560">Oxidoreductase</keyword>
<dbReference type="GO" id="GO:0009228">
    <property type="term" value="P:thiamine biosynthetic process"/>
    <property type="evidence" value="ECO:0007669"/>
    <property type="project" value="UniProtKB-KW"/>
</dbReference>
<dbReference type="Gene3D" id="3.30.9.10">
    <property type="entry name" value="D-Amino Acid Oxidase, subunit A, domain 2"/>
    <property type="match status" value="1"/>
</dbReference>
<evidence type="ECO:0000259" key="6">
    <source>
        <dbReference type="Pfam" id="PF01266"/>
    </source>
</evidence>
<feature type="domain" description="FAD dependent oxidoreductase" evidence="6">
    <location>
        <begin position="3"/>
        <end position="345"/>
    </location>
</feature>
<organism evidence="7 8">
    <name type="scientific">Staphylococcus hyicus</name>
    <dbReference type="NCBI Taxonomy" id="1284"/>
    <lineage>
        <taxon>Bacteria</taxon>
        <taxon>Bacillati</taxon>
        <taxon>Bacillota</taxon>
        <taxon>Bacilli</taxon>
        <taxon>Bacillales</taxon>
        <taxon>Staphylococcaceae</taxon>
        <taxon>Staphylococcus</taxon>
    </lineage>
</organism>
<comment type="caution">
    <text evidence="7">The sequence shown here is derived from an EMBL/GenBank/DDBJ whole genome shotgun (WGS) entry which is preliminary data.</text>
</comment>
<dbReference type="Pfam" id="PF01266">
    <property type="entry name" value="DAO"/>
    <property type="match status" value="1"/>
</dbReference>
<dbReference type="SUPFAM" id="SSF54373">
    <property type="entry name" value="FAD-linked reductases, C-terminal domain"/>
    <property type="match status" value="1"/>
</dbReference>
<dbReference type="SUPFAM" id="SSF51905">
    <property type="entry name" value="FAD/NAD(P)-binding domain"/>
    <property type="match status" value="1"/>
</dbReference>
<protein>
    <recommendedName>
        <fullName evidence="5">glycine oxidase</fullName>
        <ecNumber evidence="5">1.4.3.19</ecNumber>
    </recommendedName>
</protein>
<comment type="catalytic activity">
    <reaction evidence="4">
        <text>glycine + O2 + H2O = glyoxylate + H2O2 + NH4(+)</text>
        <dbReference type="Rhea" id="RHEA:11532"/>
        <dbReference type="ChEBI" id="CHEBI:15377"/>
        <dbReference type="ChEBI" id="CHEBI:15379"/>
        <dbReference type="ChEBI" id="CHEBI:16240"/>
        <dbReference type="ChEBI" id="CHEBI:28938"/>
        <dbReference type="ChEBI" id="CHEBI:36655"/>
        <dbReference type="ChEBI" id="CHEBI:57305"/>
        <dbReference type="EC" id="1.4.3.19"/>
    </reaction>
</comment>
<reference evidence="7 8" key="1">
    <citation type="journal article" date="2016" name="Front. Microbiol.">
        <title>Comprehensive Phylogenetic Analysis of Bovine Non-aureus Staphylococci Species Based on Whole-Genome Sequencing.</title>
        <authorList>
            <person name="Naushad S."/>
            <person name="Barkema H.W."/>
            <person name="Luby C."/>
            <person name="Condas L.A."/>
            <person name="Nobrega D.B."/>
            <person name="Carson D.A."/>
            <person name="De Buck J."/>
        </authorList>
    </citation>
    <scope>NUCLEOTIDE SEQUENCE [LARGE SCALE GENOMIC DNA]</scope>
    <source>
        <strain evidence="7 8">SNUC 5959</strain>
    </source>
</reference>
<dbReference type="EC" id="1.4.3.19" evidence="5"/>
<keyword evidence="2" id="KW-0784">Thiamine biosynthesis</keyword>
<dbReference type="PANTHER" id="PTHR13847:SF289">
    <property type="entry name" value="GLYCINE OXIDASE"/>
    <property type="match status" value="1"/>
</dbReference>
<dbReference type="EMBL" id="QXVO01000006">
    <property type="protein sequence ID" value="RIO47005.1"/>
    <property type="molecule type" value="Genomic_DNA"/>
</dbReference>
<evidence type="ECO:0000256" key="4">
    <source>
        <dbReference type="ARBA" id="ARBA00049872"/>
    </source>
</evidence>
<dbReference type="InterPro" id="IPR012727">
    <property type="entry name" value="Gly_oxidase_ThiO"/>
</dbReference>
<dbReference type="UniPathway" id="UPA00060"/>
<dbReference type="RefSeq" id="WP_119635183.1">
    <property type="nucleotide sequence ID" value="NZ_QXVO01000006.1"/>
</dbReference>
<dbReference type="InterPro" id="IPR036188">
    <property type="entry name" value="FAD/NAD-bd_sf"/>
</dbReference>
<dbReference type="Proteomes" id="UP000285625">
    <property type="component" value="Unassembled WGS sequence"/>
</dbReference>
<dbReference type="STRING" id="1284.SHYC_11805"/>
<dbReference type="GO" id="GO:0050660">
    <property type="term" value="F:flavin adenine dinucleotide binding"/>
    <property type="evidence" value="ECO:0007669"/>
    <property type="project" value="InterPro"/>
</dbReference>
<comment type="pathway">
    <text evidence="1">Cofactor biosynthesis; thiamine diphosphate biosynthesis.</text>
</comment>
<evidence type="ECO:0000256" key="5">
    <source>
        <dbReference type="ARBA" id="ARBA00050018"/>
    </source>
</evidence>
<dbReference type="GO" id="GO:0043799">
    <property type="term" value="F:glycine oxidase activity"/>
    <property type="evidence" value="ECO:0007669"/>
    <property type="project" value="UniProtKB-EC"/>
</dbReference>
<evidence type="ECO:0000256" key="3">
    <source>
        <dbReference type="ARBA" id="ARBA00023002"/>
    </source>
</evidence>
<proteinExistence type="predicted"/>
<evidence type="ECO:0000313" key="8">
    <source>
        <dbReference type="Proteomes" id="UP000285625"/>
    </source>
</evidence>
<accession>A0A418JL20</accession>
<dbReference type="NCBIfam" id="TIGR02352">
    <property type="entry name" value="thiamin_ThiO"/>
    <property type="match status" value="1"/>
</dbReference>
<evidence type="ECO:0000256" key="1">
    <source>
        <dbReference type="ARBA" id="ARBA00004948"/>
    </source>
</evidence>
<evidence type="ECO:0000313" key="7">
    <source>
        <dbReference type="EMBL" id="RIO47005.1"/>
    </source>
</evidence>